<dbReference type="EMBL" id="CAJVPT010004213">
    <property type="protein sequence ID" value="CAG8505497.1"/>
    <property type="molecule type" value="Genomic_DNA"/>
</dbReference>
<name>A0ACA9L186_9GLOM</name>
<proteinExistence type="predicted"/>
<evidence type="ECO:0000313" key="1">
    <source>
        <dbReference type="EMBL" id="CAG8505497.1"/>
    </source>
</evidence>
<sequence length="476" mass="53536">MAKYAPLSTSENPSSPPTLAQERRDTKFNYIILFLFLTIGITVLSTIPSIIYLADNESWWESTGSTHQTSSLMEQTNTHLIEFSKTTSHPEPLPTHIGKPPKEMTKPKIVGYFTAWSIYARGYNVYDIDASKLTHINYAFFNLSPDGKVVSGDPWADTDKHFDGDSWNDEGTNLYGNLKQLALLKERYSHLKVLISIGGYTWSTNFGPVTANPVTRKTMVDSLLKLLKDFYIDGIDIDWEYPKNSREGENYVQLVRELRNALDDYAAEIGETTPFLITAALPCGPDNYNKIPLRELARYLDFLNLMAYDFAGSWLPVTGHQSNLYGKDISVDRAVGDYLAAGPLKTQMGLAPRTTESVPALLRPVFTITSICPWEGAVEYFDENYVAGYSYSPDSMEFVTYDTPPVIAKKVGYIKEKRLNGVMFWDLSSDVPTDDPRSLLSAAYNSFGGSQYLDNSSNHRNYPSSVYDNVRHRFGS</sequence>
<accession>A0ACA9L186</accession>
<keyword evidence="2" id="KW-1185">Reference proteome</keyword>
<protein>
    <submittedName>
        <fullName evidence="1">11287_t:CDS:1</fullName>
    </submittedName>
</protein>
<comment type="caution">
    <text evidence="1">The sequence shown here is derived from an EMBL/GenBank/DDBJ whole genome shotgun (WGS) entry which is preliminary data.</text>
</comment>
<reference evidence="1" key="1">
    <citation type="submission" date="2021-06" db="EMBL/GenBank/DDBJ databases">
        <authorList>
            <person name="Kallberg Y."/>
            <person name="Tangrot J."/>
            <person name="Rosling A."/>
        </authorList>
    </citation>
    <scope>NUCLEOTIDE SEQUENCE</scope>
    <source>
        <strain evidence="1">CL356</strain>
    </source>
</reference>
<gene>
    <name evidence="1" type="ORF">ACOLOM_LOCUS2985</name>
</gene>
<dbReference type="Proteomes" id="UP000789525">
    <property type="component" value="Unassembled WGS sequence"/>
</dbReference>
<organism evidence="1 2">
    <name type="scientific">Acaulospora colombiana</name>
    <dbReference type="NCBI Taxonomy" id="27376"/>
    <lineage>
        <taxon>Eukaryota</taxon>
        <taxon>Fungi</taxon>
        <taxon>Fungi incertae sedis</taxon>
        <taxon>Mucoromycota</taxon>
        <taxon>Glomeromycotina</taxon>
        <taxon>Glomeromycetes</taxon>
        <taxon>Diversisporales</taxon>
        <taxon>Acaulosporaceae</taxon>
        <taxon>Acaulospora</taxon>
    </lineage>
</organism>
<evidence type="ECO:0000313" key="2">
    <source>
        <dbReference type="Proteomes" id="UP000789525"/>
    </source>
</evidence>